<keyword evidence="2" id="KW-0813">Transport</keyword>
<organism evidence="9 10">
    <name type="scientific">Virgibacillus litoralis</name>
    <dbReference type="NCBI Taxonomy" id="578221"/>
    <lineage>
        <taxon>Bacteria</taxon>
        <taxon>Bacillati</taxon>
        <taxon>Bacillota</taxon>
        <taxon>Bacilli</taxon>
        <taxon>Bacillales</taxon>
        <taxon>Bacillaceae</taxon>
        <taxon>Virgibacillus</taxon>
    </lineage>
</organism>
<feature type="transmembrane region" description="Helical" evidence="7">
    <location>
        <begin position="5"/>
        <end position="26"/>
    </location>
</feature>
<dbReference type="CDD" id="cd17324">
    <property type="entry name" value="MFS_NepI_like"/>
    <property type="match status" value="1"/>
</dbReference>
<feature type="domain" description="Major facilitator superfamily (MFS) profile" evidence="8">
    <location>
        <begin position="4"/>
        <end position="382"/>
    </location>
</feature>
<dbReference type="InterPro" id="IPR011701">
    <property type="entry name" value="MFS"/>
</dbReference>
<dbReference type="PROSITE" id="PS50850">
    <property type="entry name" value="MFS"/>
    <property type="match status" value="1"/>
</dbReference>
<protein>
    <submittedName>
        <fullName evidence="9">DHA1 family purine base/nucleoside efflux pump-like MFS transporter</fullName>
    </submittedName>
</protein>
<evidence type="ECO:0000256" key="6">
    <source>
        <dbReference type="ARBA" id="ARBA00023136"/>
    </source>
</evidence>
<proteinExistence type="predicted"/>
<dbReference type="PANTHER" id="PTHR43124:SF10">
    <property type="entry name" value="PURINE EFFLUX PUMP PBUE"/>
    <property type="match status" value="1"/>
</dbReference>
<dbReference type="EMBL" id="JAGGKK010000030">
    <property type="protein sequence ID" value="MBP1950795.1"/>
    <property type="molecule type" value="Genomic_DNA"/>
</dbReference>
<evidence type="ECO:0000256" key="4">
    <source>
        <dbReference type="ARBA" id="ARBA00022692"/>
    </source>
</evidence>
<keyword evidence="5 7" id="KW-1133">Transmembrane helix</keyword>
<keyword evidence="3" id="KW-1003">Cell membrane</keyword>
<dbReference type="InterPro" id="IPR020846">
    <property type="entry name" value="MFS_dom"/>
</dbReference>
<feature type="transmembrane region" description="Helical" evidence="7">
    <location>
        <begin position="267"/>
        <end position="285"/>
    </location>
</feature>
<evidence type="ECO:0000313" key="9">
    <source>
        <dbReference type="EMBL" id="MBP1950795.1"/>
    </source>
</evidence>
<feature type="transmembrane region" description="Helical" evidence="7">
    <location>
        <begin position="38"/>
        <end position="61"/>
    </location>
</feature>
<feature type="transmembrane region" description="Helical" evidence="7">
    <location>
        <begin position="70"/>
        <end position="87"/>
    </location>
</feature>
<feature type="transmembrane region" description="Helical" evidence="7">
    <location>
        <begin position="93"/>
        <end position="116"/>
    </location>
</feature>
<keyword evidence="4 7" id="KW-0812">Transmembrane</keyword>
<gene>
    <name evidence="9" type="ORF">J2Z82_003767</name>
</gene>
<feature type="transmembrane region" description="Helical" evidence="7">
    <location>
        <begin position="199"/>
        <end position="222"/>
    </location>
</feature>
<dbReference type="PRINTS" id="PR01035">
    <property type="entry name" value="TCRTETA"/>
</dbReference>
<keyword evidence="6 7" id="KW-0472">Membrane</keyword>
<dbReference type="InterPro" id="IPR050189">
    <property type="entry name" value="MFS_Efflux_Transporters"/>
</dbReference>
<feature type="transmembrane region" description="Helical" evidence="7">
    <location>
        <begin position="234"/>
        <end position="255"/>
    </location>
</feature>
<feature type="transmembrane region" description="Helical" evidence="7">
    <location>
        <begin position="128"/>
        <end position="150"/>
    </location>
</feature>
<dbReference type="Proteomes" id="UP001519328">
    <property type="component" value="Unassembled WGS sequence"/>
</dbReference>
<sequence length="388" mass="41643">MNKRVYFLMIVAFVVGMVELIIGGLLDLMAADLDVSLGQIGFLITIFSLIFAVGAPILLILTSSIERKRLALISLVIFLLGNIVTVFSPTYTIVFIGRIISALSGSLLIILCLTIAPSIVHPKYRGRAIGIVSMGVSASIVLGIPVGLLLGNAFGWRAPFVLISVLTVFSIAGVFLLMERIDPKPSSPIKKQLATLKERRIFFGQAITFLFIAGHTVLYAYLTPFVKMTMELDGTWVSVIYMIFGIAAVSGGGVGGTLSDKLGPERTIMLTIVLFTLVIFSIPFTTFALPVFITILVVWGMLSWTLAPATQSYLISLSPETSDIQQSLNNSALHLGIAFGSLVGGLVIERASIEQNATVGGFFALLSIGAALVSMYRKQGSEAVRSRS</sequence>
<dbReference type="RefSeq" id="WP_209482248.1">
    <property type="nucleotide sequence ID" value="NZ_JAGGKK010000030.1"/>
</dbReference>
<reference evidence="9 10" key="1">
    <citation type="submission" date="2021-03" db="EMBL/GenBank/DDBJ databases">
        <title>Genomic Encyclopedia of Type Strains, Phase IV (KMG-IV): sequencing the most valuable type-strain genomes for metagenomic binning, comparative biology and taxonomic classification.</title>
        <authorList>
            <person name="Goeker M."/>
        </authorList>
    </citation>
    <scope>NUCLEOTIDE SEQUENCE [LARGE SCALE GENOMIC DNA]</scope>
    <source>
        <strain evidence="9 10">DSM 21085</strain>
    </source>
</reference>
<dbReference type="SUPFAM" id="SSF103473">
    <property type="entry name" value="MFS general substrate transporter"/>
    <property type="match status" value="1"/>
</dbReference>
<dbReference type="Pfam" id="PF07690">
    <property type="entry name" value="MFS_1"/>
    <property type="match status" value="1"/>
</dbReference>
<dbReference type="Gene3D" id="1.20.1250.20">
    <property type="entry name" value="MFS general substrate transporter like domains"/>
    <property type="match status" value="2"/>
</dbReference>
<feature type="transmembrane region" description="Helical" evidence="7">
    <location>
        <begin position="291"/>
        <end position="310"/>
    </location>
</feature>
<comment type="caution">
    <text evidence="9">The sequence shown here is derived from an EMBL/GenBank/DDBJ whole genome shotgun (WGS) entry which is preliminary data.</text>
</comment>
<dbReference type="InterPro" id="IPR001958">
    <property type="entry name" value="Tet-R_TetA/multi-R_MdtG-like"/>
</dbReference>
<evidence type="ECO:0000256" key="7">
    <source>
        <dbReference type="SAM" id="Phobius"/>
    </source>
</evidence>
<name>A0ABS4HIP0_9BACI</name>
<feature type="transmembrane region" description="Helical" evidence="7">
    <location>
        <begin position="357"/>
        <end position="376"/>
    </location>
</feature>
<feature type="transmembrane region" description="Helical" evidence="7">
    <location>
        <begin position="156"/>
        <end position="178"/>
    </location>
</feature>
<feature type="transmembrane region" description="Helical" evidence="7">
    <location>
        <begin position="331"/>
        <end position="351"/>
    </location>
</feature>
<evidence type="ECO:0000259" key="8">
    <source>
        <dbReference type="PROSITE" id="PS50850"/>
    </source>
</evidence>
<evidence type="ECO:0000256" key="2">
    <source>
        <dbReference type="ARBA" id="ARBA00022448"/>
    </source>
</evidence>
<dbReference type="InterPro" id="IPR036259">
    <property type="entry name" value="MFS_trans_sf"/>
</dbReference>
<evidence type="ECO:0000256" key="5">
    <source>
        <dbReference type="ARBA" id="ARBA00022989"/>
    </source>
</evidence>
<keyword evidence="10" id="KW-1185">Reference proteome</keyword>
<evidence type="ECO:0000313" key="10">
    <source>
        <dbReference type="Proteomes" id="UP001519328"/>
    </source>
</evidence>
<dbReference type="PANTHER" id="PTHR43124">
    <property type="entry name" value="PURINE EFFLUX PUMP PBUE"/>
    <property type="match status" value="1"/>
</dbReference>
<comment type="subcellular location">
    <subcellularLocation>
        <location evidence="1">Cell membrane</location>
        <topology evidence="1">Multi-pass membrane protein</topology>
    </subcellularLocation>
</comment>
<evidence type="ECO:0000256" key="1">
    <source>
        <dbReference type="ARBA" id="ARBA00004651"/>
    </source>
</evidence>
<evidence type="ECO:0000256" key="3">
    <source>
        <dbReference type="ARBA" id="ARBA00022475"/>
    </source>
</evidence>
<accession>A0ABS4HIP0</accession>